<reference evidence="3" key="1">
    <citation type="journal article" date="2019" name="Int. J. Syst. Evol. Microbiol.">
        <title>The Global Catalogue of Microorganisms (GCM) 10K type strain sequencing project: providing services to taxonomists for standard genome sequencing and annotation.</title>
        <authorList>
            <consortium name="The Broad Institute Genomics Platform"/>
            <consortium name="The Broad Institute Genome Sequencing Center for Infectious Disease"/>
            <person name="Wu L."/>
            <person name="Ma J."/>
        </authorList>
    </citation>
    <scope>NUCLEOTIDE SEQUENCE [LARGE SCALE GENOMIC DNA]</scope>
    <source>
        <strain evidence="3">CCM 8903</strain>
    </source>
</reference>
<dbReference type="EMBL" id="JBHTON010000030">
    <property type="protein sequence ID" value="MFD1485501.1"/>
    <property type="molecule type" value="Genomic_DNA"/>
</dbReference>
<dbReference type="Proteomes" id="UP001597252">
    <property type="component" value="Unassembled WGS sequence"/>
</dbReference>
<name>A0ABW4E9Z0_9LACO</name>
<comment type="caution">
    <text evidence="2">The sequence shown here is derived from an EMBL/GenBank/DDBJ whole genome shotgun (WGS) entry which is preliminary data.</text>
</comment>
<sequence length="227" mass="24637">MNKKTILWLLLDLVFLVVFNVIFFAAGGSDHPTAVWLNYGFIHFAYVMLLVTPFLIRNSSSAALFGYTLSGISSTYFFATLIAGVGFMLLASDNFKLSLIVQVVLTGAYAAVLLSNMIANEQTADSVAVHEAELVYVKTGAAKLQAAMNQITDDADLQHKFEQAYDLVHSSPSKTVPAVRSYEETALQHIDLAAEAVEVGDYTAADKEVTAVLKAAEARNVQLQASY</sequence>
<evidence type="ECO:0000313" key="2">
    <source>
        <dbReference type="EMBL" id="MFD1485501.1"/>
    </source>
</evidence>
<feature type="transmembrane region" description="Helical" evidence="1">
    <location>
        <begin position="34"/>
        <end position="56"/>
    </location>
</feature>
<keyword evidence="3" id="KW-1185">Reference proteome</keyword>
<accession>A0ABW4E9Z0</accession>
<evidence type="ECO:0000313" key="3">
    <source>
        <dbReference type="Proteomes" id="UP001597252"/>
    </source>
</evidence>
<feature type="transmembrane region" description="Helical" evidence="1">
    <location>
        <begin position="7"/>
        <end position="28"/>
    </location>
</feature>
<keyword evidence="1" id="KW-1133">Transmembrane helix</keyword>
<feature type="transmembrane region" description="Helical" evidence="1">
    <location>
        <begin position="97"/>
        <end position="114"/>
    </location>
</feature>
<gene>
    <name evidence="2" type="ORF">ACFQ5J_09690</name>
</gene>
<keyword evidence="1" id="KW-0472">Membrane</keyword>
<evidence type="ECO:0000256" key="1">
    <source>
        <dbReference type="SAM" id="Phobius"/>
    </source>
</evidence>
<proteinExistence type="predicted"/>
<organism evidence="2 3">
    <name type="scientific">Lacticaseibacillus baoqingensis</name>
    <dbReference type="NCBI Taxonomy" id="2486013"/>
    <lineage>
        <taxon>Bacteria</taxon>
        <taxon>Bacillati</taxon>
        <taxon>Bacillota</taxon>
        <taxon>Bacilli</taxon>
        <taxon>Lactobacillales</taxon>
        <taxon>Lactobacillaceae</taxon>
        <taxon>Lacticaseibacillus</taxon>
    </lineage>
</organism>
<protein>
    <submittedName>
        <fullName evidence="2">Uncharacterized protein</fullName>
    </submittedName>
</protein>
<dbReference type="RefSeq" id="WP_125754316.1">
    <property type="nucleotide sequence ID" value="NZ_JBHTON010000030.1"/>
</dbReference>
<feature type="transmembrane region" description="Helical" evidence="1">
    <location>
        <begin position="63"/>
        <end position="91"/>
    </location>
</feature>
<keyword evidence="1" id="KW-0812">Transmembrane</keyword>